<dbReference type="AlphaFoldDB" id="A0A6A6XEI3"/>
<feature type="chain" id="PRO_5025408803" evidence="2">
    <location>
        <begin position="17"/>
        <end position="240"/>
    </location>
</feature>
<protein>
    <submittedName>
        <fullName evidence="3">Uncharacterized protein</fullName>
    </submittedName>
</protein>
<organism evidence="3 4">
    <name type="scientific">Melanomma pulvis-pyrius CBS 109.77</name>
    <dbReference type="NCBI Taxonomy" id="1314802"/>
    <lineage>
        <taxon>Eukaryota</taxon>
        <taxon>Fungi</taxon>
        <taxon>Dikarya</taxon>
        <taxon>Ascomycota</taxon>
        <taxon>Pezizomycotina</taxon>
        <taxon>Dothideomycetes</taxon>
        <taxon>Pleosporomycetidae</taxon>
        <taxon>Pleosporales</taxon>
        <taxon>Melanommataceae</taxon>
        <taxon>Melanomma</taxon>
    </lineage>
</organism>
<keyword evidence="2" id="KW-0732">Signal</keyword>
<keyword evidence="4" id="KW-1185">Reference proteome</keyword>
<sequence length="240" mass="27114">MELLLLLWLLASRAHAGCFRPNGTSRNDPSGPDTYLPCSSSTTHSMCCRTGSPSGNDVCRNDGLCKNGDLIWRESCTDRTWKADACIKLCISDSRMRKWEPLLRRPRNGATLLYTRKRRMVGRGEGLRQQPEKFIVLYFVHVLYFPSNLASPSRDYTGVIAGSVFSGIVVLAVLICFLWWLTFMKEKSHFQPTAPAELDSSTMYQIDDGAIKFAQEQQYHEAPPNTIEEIIADVPLFEVK</sequence>
<proteinExistence type="predicted"/>
<dbReference type="Proteomes" id="UP000799757">
    <property type="component" value="Unassembled WGS sequence"/>
</dbReference>
<keyword evidence="1" id="KW-0472">Membrane</keyword>
<reference evidence="3" key="1">
    <citation type="journal article" date="2020" name="Stud. Mycol.">
        <title>101 Dothideomycetes genomes: a test case for predicting lifestyles and emergence of pathogens.</title>
        <authorList>
            <person name="Haridas S."/>
            <person name="Albert R."/>
            <person name="Binder M."/>
            <person name="Bloem J."/>
            <person name="Labutti K."/>
            <person name="Salamov A."/>
            <person name="Andreopoulos B."/>
            <person name="Baker S."/>
            <person name="Barry K."/>
            <person name="Bills G."/>
            <person name="Bluhm B."/>
            <person name="Cannon C."/>
            <person name="Castanera R."/>
            <person name="Culley D."/>
            <person name="Daum C."/>
            <person name="Ezra D."/>
            <person name="Gonzalez J."/>
            <person name="Henrissat B."/>
            <person name="Kuo A."/>
            <person name="Liang C."/>
            <person name="Lipzen A."/>
            <person name="Lutzoni F."/>
            <person name="Magnuson J."/>
            <person name="Mondo S."/>
            <person name="Nolan M."/>
            <person name="Ohm R."/>
            <person name="Pangilinan J."/>
            <person name="Park H.-J."/>
            <person name="Ramirez L."/>
            <person name="Alfaro M."/>
            <person name="Sun H."/>
            <person name="Tritt A."/>
            <person name="Yoshinaga Y."/>
            <person name="Zwiers L.-H."/>
            <person name="Turgeon B."/>
            <person name="Goodwin S."/>
            <person name="Spatafora J."/>
            <person name="Crous P."/>
            <person name="Grigoriev I."/>
        </authorList>
    </citation>
    <scope>NUCLEOTIDE SEQUENCE</scope>
    <source>
        <strain evidence="3">CBS 109.77</strain>
    </source>
</reference>
<gene>
    <name evidence="3" type="ORF">K505DRAFT_336583</name>
</gene>
<keyword evidence="1" id="KW-0812">Transmembrane</keyword>
<keyword evidence="1" id="KW-1133">Transmembrane helix</keyword>
<dbReference type="EMBL" id="MU001878">
    <property type="protein sequence ID" value="KAF2794846.1"/>
    <property type="molecule type" value="Genomic_DNA"/>
</dbReference>
<evidence type="ECO:0000256" key="1">
    <source>
        <dbReference type="SAM" id="Phobius"/>
    </source>
</evidence>
<name>A0A6A6XEI3_9PLEO</name>
<dbReference type="OrthoDB" id="3797831at2759"/>
<evidence type="ECO:0000313" key="3">
    <source>
        <dbReference type="EMBL" id="KAF2794846.1"/>
    </source>
</evidence>
<feature type="transmembrane region" description="Helical" evidence="1">
    <location>
        <begin position="156"/>
        <end position="181"/>
    </location>
</feature>
<accession>A0A6A6XEI3</accession>
<feature type="signal peptide" evidence="2">
    <location>
        <begin position="1"/>
        <end position="16"/>
    </location>
</feature>
<evidence type="ECO:0000256" key="2">
    <source>
        <dbReference type="SAM" id="SignalP"/>
    </source>
</evidence>
<evidence type="ECO:0000313" key="4">
    <source>
        <dbReference type="Proteomes" id="UP000799757"/>
    </source>
</evidence>